<dbReference type="EMBL" id="RBVV01000056">
    <property type="protein sequence ID" value="RNJ56469.1"/>
    <property type="molecule type" value="Genomic_DNA"/>
</dbReference>
<dbReference type="InterPro" id="IPR043154">
    <property type="entry name" value="Sec-1-like_dom1"/>
</dbReference>
<comment type="caution">
    <text evidence="3">The sequence shown here is derived from an EMBL/GenBank/DDBJ whole genome shotgun (WGS) entry which is preliminary data.</text>
</comment>
<dbReference type="AlphaFoldDB" id="A0A3M9Y7K0"/>
<evidence type="ECO:0000313" key="3">
    <source>
        <dbReference type="EMBL" id="RNJ56469.1"/>
    </source>
</evidence>
<accession>A0A3M9Y7K0</accession>
<dbReference type="Gene3D" id="3.40.50.2060">
    <property type="match status" value="1"/>
</dbReference>
<gene>
    <name evidence="3" type="primary">SEC1</name>
    <name evidence="3" type="ORF">D7B24_007188</name>
</gene>
<feature type="compositionally biased region" description="Basic residues" evidence="2">
    <location>
        <begin position="755"/>
        <end position="769"/>
    </location>
</feature>
<dbReference type="InterPro" id="IPR043127">
    <property type="entry name" value="Sec-1-like_dom3a"/>
</dbReference>
<dbReference type="InterPro" id="IPR027482">
    <property type="entry name" value="Sec1-like_dom2"/>
</dbReference>
<evidence type="ECO:0000256" key="1">
    <source>
        <dbReference type="ARBA" id="ARBA00009884"/>
    </source>
</evidence>
<dbReference type="Proteomes" id="UP000267145">
    <property type="component" value="Unassembled WGS sequence"/>
</dbReference>
<dbReference type="Gene3D" id="1.25.40.60">
    <property type="match status" value="1"/>
</dbReference>
<dbReference type="GO" id="GO:0016192">
    <property type="term" value="P:vesicle-mediated transport"/>
    <property type="evidence" value="ECO:0007669"/>
    <property type="project" value="InterPro"/>
</dbReference>
<feature type="compositionally biased region" description="Basic and acidic residues" evidence="2">
    <location>
        <begin position="635"/>
        <end position="657"/>
    </location>
</feature>
<dbReference type="InterPro" id="IPR036045">
    <property type="entry name" value="Sec1-like_sf"/>
</dbReference>
<dbReference type="Gene3D" id="3.40.50.1910">
    <property type="match status" value="1"/>
</dbReference>
<keyword evidence="4" id="KW-1185">Reference proteome</keyword>
<dbReference type="Pfam" id="PF00995">
    <property type="entry name" value="Sec1"/>
    <property type="match status" value="1"/>
</dbReference>
<dbReference type="SUPFAM" id="SSF56815">
    <property type="entry name" value="Sec1/munc18-like (SM) proteins"/>
    <property type="match status" value="1"/>
</dbReference>
<sequence length="769" mass="86255">MGGPSIIQEQRDLLLSTIKNITRGDVSHQALSLPNLHAPDTTRCKTDRDDPVQWKVLVVDESANKLIENVATEDDVLNLNVANIEHIEKKREMNPTMDAIYILSPKPHVIECLLADLDRRRYQNAFLVWTGVVDPRLRRRIDESPGKRMIRCFETLAIDFFPRESNLATFRDPWSFPILYNPECNDLIREHLQGLAQKILGVCVTLGEYPRVRYYKPANAMHEASVLCEHLARMVQEELDTYANWNQDYPPQTNRPASTLIITDRSMDITAPLVHEFTYQAMAHDLLPIREGEKIMYHTVTDKGTPDEAEIDYEITDKDKVWTDYRHQHMKDTIGRMTVDFKKFLEANPAFVNEQTGPGSVNNLRDMLGGMKEFAAQKESFSLHMSMAQDAMNLFQQYKLPDVASVEQSLATGMDEDNRRPKNILESVVRLLDDQAITPSDRLRLIILYILYREGVIENDITLLLEHAKLPKDEAVVVKNLAHLGGRVLHNLKEARRAHPPAFPKNTKPPEVNEEYALSRFEPALQSVLEDVVRGTLSGDLFPYMKPPMDPNEDLIAAQQGSLRAGRPNWAASGRKAPENRQRVIVFLAGGATFSESRVCYDIGAARSRDIFLATSHMLSPNLFIRQLRDLDKGRGRLDLPADRPKPRAPDWIHERPAPPPQQQQQQQMGAPPGPRAPPSAQQGAAAAQQGRRPPPPAGGLPGRPQAPPTAQMSNMSLGGPARPPQHMASPSNGGRPSPSASPAPAPAGKPEKEKKKRNFLGMKKSSKD</sequence>
<protein>
    <submittedName>
        <fullName evidence="3">Vacuolar sorting protein VPS33/slp1</fullName>
    </submittedName>
</protein>
<dbReference type="InterPro" id="IPR001619">
    <property type="entry name" value="Sec1-like"/>
</dbReference>
<dbReference type="STRING" id="1051616.A0A3M9Y7K0"/>
<organism evidence="3 4">
    <name type="scientific">Verticillium nonalfalfae</name>
    <dbReference type="NCBI Taxonomy" id="1051616"/>
    <lineage>
        <taxon>Eukaryota</taxon>
        <taxon>Fungi</taxon>
        <taxon>Dikarya</taxon>
        <taxon>Ascomycota</taxon>
        <taxon>Pezizomycotina</taxon>
        <taxon>Sordariomycetes</taxon>
        <taxon>Hypocreomycetidae</taxon>
        <taxon>Glomerellales</taxon>
        <taxon>Plectosphaerellaceae</taxon>
        <taxon>Verticillium</taxon>
    </lineage>
</organism>
<dbReference type="PANTHER" id="PTHR11679">
    <property type="entry name" value="VESICLE PROTEIN SORTING-ASSOCIATED"/>
    <property type="match status" value="1"/>
</dbReference>
<proteinExistence type="inferred from homology"/>
<feature type="compositionally biased region" description="Low complexity" evidence="2">
    <location>
        <begin position="679"/>
        <end position="692"/>
    </location>
</feature>
<reference evidence="3 4" key="1">
    <citation type="submission" date="2018-10" db="EMBL/GenBank/DDBJ databases">
        <title>Genome sequence of Verticillium nonalfalfae VnAa140.</title>
        <authorList>
            <person name="Stajich J.E."/>
            <person name="Kasson M.T."/>
        </authorList>
    </citation>
    <scope>NUCLEOTIDE SEQUENCE [LARGE SCALE GENOMIC DNA]</scope>
    <source>
        <strain evidence="3 4">VnAa140</strain>
    </source>
</reference>
<feature type="compositionally biased region" description="Low complexity" evidence="2">
    <location>
        <begin position="729"/>
        <end position="739"/>
    </location>
</feature>
<dbReference type="Gene3D" id="3.90.830.10">
    <property type="entry name" value="Syntaxin Binding Protein 1, Chain A, domain 2"/>
    <property type="match status" value="1"/>
</dbReference>
<name>A0A3M9Y7K0_9PEZI</name>
<evidence type="ECO:0000256" key="2">
    <source>
        <dbReference type="SAM" id="MobiDB-lite"/>
    </source>
</evidence>
<dbReference type="GeneID" id="39610877"/>
<comment type="similarity">
    <text evidence="1">Belongs to the STXBP/unc-18/SEC1 family.</text>
</comment>
<feature type="region of interest" description="Disordered" evidence="2">
    <location>
        <begin position="635"/>
        <end position="769"/>
    </location>
</feature>
<dbReference type="RefSeq" id="XP_028494627.1">
    <property type="nucleotide sequence ID" value="XM_028641302.1"/>
</dbReference>
<evidence type="ECO:0000313" key="4">
    <source>
        <dbReference type="Proteomes" id="UP000267145"/>
    </source>
</evidence>